<feature type="transmembrane region" description="Helical" evidence="1">
    <location>
        <begin position="138"/>
        <end position="159"/>
    </location>
</feature>
<comment type="caution">
    <text evidence="3">The sequence shown here is derived from an EMBL/GenBank/DDBJ whole genome shotgun (WGS) entry which is preliminary data.</text>
</comment>
<feature type="transmembrane region" description="Helical" evidence="1">
    <location>
        <begin position="84"/>
        <end position="101"/>
    </location>
</feature>
<name>A0A7X2T1P4_9CLOT</name>
<gene>
    <name evidence="3" type="ORF">FYJ33_10235</name>
</gene>
<dbReference type="PROSITE" id="PS50106">
    <property type="entry name" value="PDZ"/>
    <property type="match status" value="1"/>
</dbReference>
<dbReference type="EMBL" id="VULX01000015">
    <property type="protein sequence ID" value="MSR91769.1"/>
    <property type="molecule type" value="Genomic_DNA"/>
</dbReference>
<feature type="transmembrane region" description="Helical" evidence="1">
    <location>
        <begin position="280"/>
        <end position="299"/>
    </location>
</feature>
<keyword evidence="1" id="KW-0472">Membrane</keyword>
<feature type="transmembrane region" description="Helical" evidence="1">
    <location>
        <begin position="256"/>
        <end position="274"/>
    </location>
</feature>
<dbReference type="InterPro" id="IPR001478">
    <property type="entry name" value="PDZ"/>
</dbReference>
<dbReference type="AlphaFoldDB" id="A0A7X2T1P4"/>
<dbReference type="Pfam" id="PF00595">
    <property type="entry name" value="PDZ"/>
    <property type="match status" value="1"/>
</dbReference>
<accession>A0A7X2T1P4</accession>
<dbReference type="Gene3D" id="2.30.42.10">
    <property type="match status" value="1"/>
</dbReference>
<dbReference type="SMART" id="SM00228">
    <property type="entry name" value="PDZ"/>
    <property type="match status" value="1"/>
</dbReference>
<evidence type="ECO:0000259" key="2">
    <source>
        <dbReference type="PROSITE" id="PS50106"/>
    </source>
</evidence>
<organism evidence="3 4">
    <name type="scientific">Inconstantimicrobium porci</name>
    <dbReference type="NCBI Taxonomy" id="2652291"/>
    <lineage>
        <taxon>Bacteria</taxon>
        <taxon>Bacillati</taxon>
        <taxon>Bacillota</taxon>
        <taxon>Clostridia</taxon>
        <taxon>Eubacteriales</taxon>
        <taxon>Clostridiaceae</taxon>
        <taxon>Inconstantimicrobium</taxon>
    </lineage>
</organism>
<dbReference type="InterPro" id="IPR036034">
    <property type="entry name" value="PDZ_sf"/>
</dbReference>
<evidence type="ECO:0000313" key="4">
    <source>
        <dbReference type="Proteomes" id="UP000460287"/>
    </source>
</evidence>
<feature type="transmembrane region" description="Helical" evidence="1">
    <location>
        <begin position="54"/>
        <end position="78"/>
    </location>
</feature>
<dbReference type="SUPFAM" id="SSF50156">
    <property type="entry name" value="PDZ domain-like"/>
    <property type="match status" value="1"/>
</dbReference>
<evidence type="ECO:0000256" key="1">
    <source>
        <dbReference type="SAM" id="Phobius"/>
    </source>
</evidence>
<keyword evidence="1" id="KW-0812">Transmembrane</keyword>
<feature type="domain" description="PDZ" evidence="2">
    <location>
        <begin position="316"/>
        <end position="349"/>
    </location>
</feature>
<feature type="transmembrane region" description="Helical" evidence="1">
    <location>
        <begin position="220"/>
        <end position="244"/>
    </location>
</feature>
<evidence type="ECO:0000313" key="3">
    <source>
        <dbReference type="EMBL" id="MSR91769.1"/>
    </source>
</evidence>
<sequence>MDLSRYILKSIAAAVTEPGSVIMLVVLSIILYAKNKKISLMQKMIMGEYIHSPLELTLSQMVIGIVFGSIGSSILAYLGVAFDGNSGIWILFIISIILMLYNPRFFCFSYSASILGFVSVIINIFYKDTMSEIPISINIVSLMTFVGIMHVLEGFLVMFDGAKGAMPVFTSKDGNVAGGFALKRYWPLPVALIIIMSGNADFSVKLTSWPGWWPLIQHGIMYTVLTTAAIQMMTLYGVIGYSSYTFKMNKKQKTRFSGICILIYGLVLTGVAQFGEINIISQIAVIIFAPVAHEFMLYIQRVIEAKKDYIYVSDDGICILDVMRDSPAEKIGIKSGDKILEINGEIVDNEKSLFATLRKRYIKMDFLIRSINGEIKTISCDNLNGRRFGIVVVPKAVELNNIISAKKDSFQEILSKKKKENH</sequence>
<dbReference type="Proteomes" id="UP000460287">
    <property type="component" value="Unassembled WGS sequence"/>
</dbReference>
<protein>
    <submittedName>
        <fullName evidence="3">PDZ domain-containing protein</fullName>
    </submittedName>
</protein>
<dbReference type="RefSeq" id="WP_154531667.1">
    <property type="nucleotide sequence ID" value="NZ_JAQXTV010000006.1"/>
</dbReference>
<reference evidence="3 4" key="1">
    <citation type="submission" date="2019-08" db="EMBL/GenBank/DDBJ databases">
        <title>In-depth cultivation of the pig gut microbiome towards novel bacterial diversity and tailored functional studies.</title>
        <authorList>
            <person name="Wylensek D."/>
            <person name="Hitch T.C.A."/>
            <person name="Clavel T."/>
        </authorList>
    </citation>
    <scope>NUCLEOTIDE SEQUENCE [LARGE SCALE GENOMIC DNA]</scope>
    <source>
        <strain evidence="3 4">WCA-383-APC-5B</strain>
    </source>
</reference>
<feature type="transmembrane region" description="Helical" evidence="1">
    <location>
        <begin position="108"/>
        <end position="126"/>
    </location>
</feature>
<feature type="transmembrane region" description="Helical" evidence="1">
    <location>
        <begin position="180"/>
        <end position="200"/>
    </location>
</feature>
<proteinExistence type="predicted"/>
<feature type="transmembrane region" description="Helical" evidence="1">
    <location>
        <begin position="6"/>
        <end position="33"/>
    </location>
</feature>
<keyword evidence="4" id="KW-1185">Reference proteome</keyword>
<keyword evidence="1" id="KW-1133">Transmembrane helix</keyword>